<organism evidence="1 2">
    <name type="scientific">Clostridium muellerianum</name>
    <dbReference type="NCBI Taxonomy" id="2716538"/>
    <lineage>
        <taxon>Bacteria</taxon>
        <taxon>Bacillati</taxon>
        <taxon>Bacillota</taxon>
        <taxon>Clostridia</taxon>
        <taxon>Eubacteriales</taxon>
        <taxon>Clostridiaceae</taxon>
        <taxon>Clostridium</taxon>
    </lineage>
</organism>
<gene>
    <name evidence="1" type="ORF">HBE96_01480</name>
</gene>
<sequence>MKRENNLNMEKGVLKAECTQKVKEYIFTELDELLYKTVTNLTDDGLKEYLNSLSGPVVTYENSYVKYNKEENCFEVVYYVNSRFCREELYEYKVKNNSIFYNCIDCIFEEGGK</sequence>
<dbReference type="Proteomes" id="UP000537131">
    <property type="component" value="Unassembled WGS sequence"/>
</dbReference>
<proteinExistence type="predicted"/>
<dbReference type="AlphaFoldDB" id="A0A7Y0EF80"/>
<dbReference type="RefSeq" id="WP_169296000.1">
    <property type="nucleotide sequence ID" value="NZ_JABBNI010000004.1"/>
</dbReference>
<comment type="caution">
    <text evidence="1">The sequence shown here is derived from an EMBL/GenBank/DDBJ whole genome shotgun (WGS) entry which is preliminary data.</text>
</comment>
<accession>A0A7Y0EF80</accession>
<protein>
    <submittedName>
        <fullName evidence="1">Uncharacterized protein</fullName>
    </submittedName>
</protein>
<dbReference type="EMBL" id="JABBNI010000004">
    <property type="protein sequence ID" value="NMM61390.1"/>
    <property type="molecule type" value="Genomic_DNA"/>
</dbReference>
<reference evidence="1 2" key="1">
    <citation type="submission" date="2020-06" db="EMBL/GenBank/DDBJ databases">
        <title>Complete Genome Sequence of Clostridium muelleri sp. nov. P21T, an Acid-Alcohol Producing Acetogen Isolated from Old Hay.</title>
        <authorList>
            <person name="Duncan K.E."/>
            <person name="Tanner R.S."/>
        </authorList>
    </citation>
    <scope>NUCLEOTIDE SEQUENCE [LARGE SCALE GENOMIC DNA]</scope>
    <source>
        <strain evidence="1 2">P21</strain>
    </source>
</reference>
<name>A0A7Y0EF80_9CLOT</name>
<keyword evidence="2" id="KW-1185">Reference proteome</keyword>
<evidence type="ECO:0000313" key="2">
    <source>
        <dbReference type="Proteomes" id="UP000537131"/>
    </source>
</evidence>
<evidence type="ECO:0000313" key="1">
    <source>
        <dbReference type="EMBL" id="NMM61390.1"/>
    </source>
</evidence>